<keyword evidence="2" id="KW-1185">Reference proteome</keyword>
<dbReference type="GO" id="GO:0003676">
    <property type="term" value="F:nucleic acid binding"/>
    <property type="evidence" value="ECO:0007669"/>
    <property type="project" value="InterPro"/>
</dbReference>
<dbReference type="AlphaFoldDB" id="A0A4Y1ZMA0"/>
<name>A0A4Y1ZMA0_ARAVE</name>
<proteinExistence type="predicted"/>
<gene>
    <name evidence="1" type="ORF">AVEN_237531_1</name>
</gene>
<dbReference type="Gene3D" id="3.30.420.10">
    <property type="entry name" value="Ribonuclease H-like superfamily/Ribonuclease H"/>
    <property type="match status" value="1"/>
</dbReference>
<sequence>MREWCRKFKNKQTEVHDEEGRGRKSVAAEDIVQRVNGSFWSSINGTYPITRCYSPDFASSDFHLFFRLKNWLGGQGFQKREELQSSCSLLLSFLWTIGG</sequence>
<reference evidence="1 2" key="1">
    <citation type="journal article" date="2019" name="Sci. Rep.">
        <title>Orb-weaving spider Araneus ventricosus genome elucidates the spidroin gene catalogue.</title>
        <authorList>
            <person name="Kono N."/>
            <person name="Nakamura H."/>
            <person name="Ohtoshi R."/>
            <person name="Moran D.A.P."/>
            <person name="Shinohara A."/>
            <person name="Yoshida Y."/>
            <person name="Fujiwara M."/>
            <person name="Mori M."/>
            <person name="Tomita M."/>
            <person name="Arakawa K."/>
        </authorList>
    </citation>
    <scope>NUCLEOTIDE SEQUENCE [LARGE SCALE GENOMIC DNA]</scope>
</reference>
<dbReference type="Proteomes" id="UP000499080">
    <property type="component" value="Unassembled WGS sequence"/>
</dbReference>
<accession>A0A4Y1ZMA0</accession>
<dbReference type="EMBL" id="BGPR01075743">
    <property type="protein sequence ID" value="GBL57041.1"/>
    <property type="molecule type" value="Genomic_DNA"/>
</dbReference>
<protein>
    <recommendedName>
        <fullName evidence="3">Mos1 transposase HTH domain-containing protein</fullName>
    </recommendedName>
</protein>
<evidence type="ECO:0008006" key="3">
    <source>
        <dbReference type="Google" id="ProtNLM"/>
    </source>
</evidence>
<dbReference type="InterPro" id="IPR036397">
    <property type="entry name" value="RNaseH_sf"/>
</dbReference>
<evidence type="ECO:0000313" key="2">
    <source>
        <dbReference type="Proteomes" id="UP000499080"/>
    </source>
</evidence>
<comment type="caution">
    <text evidence="1">The sequence shown here is derived from an EMBL/GenBank/DDBJ whole genome shotgun (WGS) entry which is preliminary data.</text>
</comment>
<organism evidence="1 2">
    <name type="scientific">Araneus ventricosus</name>
    <name type="common">Orbweaver spider</name>
    <name type="synonym">Epeira ventricosa</name>
    <dbReference type="NCBI Taxonomy" id="182803"/>
    <lineage>
        <taxon>Eukaryota</taxon>
        <taxon>Metazoa</taxon>
        <taxon>Ecdysozoa</taxon>
        <taxon>Arthropoda</taxon>
        <taxon>Chelicerata</taxon>
        <taxon>Arachnida</taxon>
        <taxon>Araneae</taxon>
        <taxon>Araneomorphae</taxon>
        <taxon>Entelegynae</taxon>
        <taxon>Araneoidea</taxon>
        <taxon>Araneidae</taxon>
        <taxon>Araneus</taxon>
    </lineage>
</organism>
<evidence type="ECO:0000313" key="1">
    <source>
        <dbReference type="EMBL" id="GBL57041.1"/>
    </source>
</evidence>